<reference evidence="2 3" key="1">
    <citation type="submission" date="2024-04" db="EMBL/GenBank/DDBJ databases">
        <authorList>
            <consortium name="Genoscope - CEA"/>
            <person name="William W."/>
        </authorList>
    </citation>
    <scope>NUCLEOTIDE SEQUENCE [LARGE SCALE GENOMIC DNA]</scope>
</reference>
<feature type="region of interest" description="Disordered" evidence="1">
    <location>
        <begin position="1"/>
        <end position="50"/>
    </location>
</feature>
<proteinExistence type="predicted"/>
<organism evidence="2 3">
    <name type="scientific">Lymnaea stagnalis</name>
    <name type="common">Great pond snail</name>
    <name type="synonym">Helix stagnalis</name>
    <dbReference type="NCBI Taxonomy" id="6523"/>
    <lineage>
        <taxon>Eukaryota</taxon>
        <taxon>Metazoa</taxon>
        <taxon>Spiralia</taxon>
        <taxon>Lophotrochozoa</taxon>
        <taxon>Mollusca</taxon>
        <taxon>Gastropoda</taxon>
        <taxon>Heterobranchia</taxon>
        <taxon>Euthyneura</taxon>
        <taxon>Panpulmonata</taxon>
        <taxon>Hygrophila</taxon>
        <taxon>Lymnaeoidea</taxon>
        <taxon>Lymnaeidae</taxon>
        <taxon>Lymnaea</taxon>
    </lineage>
</organism>
<dbReference type="Proteomes" id="UP001497497">
    <property type="component" value="Unassembled WGS sequence"/>
</dbReference>
<sequence>MAEESSGAGYMPVPGAGYMPVPVIVEPVDDDNDDDDEVRTHVTGGQASSA</sequence>
<accession>A0AAV2H589</accession>
<evidence type="ECO:0000256" key="1">
    <source>
        <dbReference type="SAM" id="MobiDB-lite"/>
    </source>
</evidence>
<keyword evidence="3" id="KW-1185">Reference proteome</keyword>
<dbReference type="AlphaFoldDB" id="A0AAV2H589"/>
<dbReference type="EMBL" id="CAXITT010000029">
    <property type="protein sequence ID" value="CAL1528278.1"/>
    <property type="molecule type" value="Genomic_DNA"/>
</dbReference>
<name>A0AAV2H589_LYMST</name>
<comment type="caution">
    <text evidence="2">The sequence shown here is derived from an EMBL/GenBank/DDBJ whole genome shotgun (WGS) entry which is preliminary data.</text>
</comment>
<feature type="compositionally biased region" description="Acidic residues" evidence="1">
    <location>
        <begin position="27"/>
        <end position="37"/>
    </location>
</feature>
<gene>
    <name evidence="2" type="ORF">GSLYS_00002448001</name>
</gene>
<feature type="non-terminal residue" evidence="2">
    <location>
        <position position="50"/>
    </location>
</feature>
<evidence type="ECO:0000313" key="2">
    <source>
        <dbReference type="EMBL" id="CAL1528278.1"/>
    </source>
</evidence>
<protein>
    <submittedName>
        <fullName evidence="2">Uncharacterized protein</fullName>
    </submittedName>
</protein>
<evidence type="ECO:0000313" key="3">
    <source>
        <dbReference type="Proteomes" id="UP001497497"/>
    </source>
</evidence>